<dbReference type="CDD" id="cd00037">
    <property type="entry name" value="CLECT"/>
    <property type="match status" value="1"/>
</dbReference>
<evidence type="ECO:0000313" key="3">
    <source>
        <dbReference type="EMBL" id="CAB3361347.1"/>
    </source>
</evidence>
<keyword evidence="1" id="KW-0732">Signal</keyword>
<dbReference type="EMBL" id="CADEPI010000006">
    <property type="protein sequence ID" value="CAB3361347.1"/>
    <property type="molecule type" value="Genomic_DNA"/>
</dbReference>
<gene>
    <name evidence="3" type="ORF">CLODIP_2_CD15738</name>
</gene>
<dbReference type="Proteomes" id="UP000494165">
    <property type="component" value="Unassembled WGS sequence"/>
</dbReference>
<sequence>MLRIVIAILGVCLLGPTQHTAAAENNNSSSLFSTRFTHGDGEYEISSVRLPWFKARNLCRSLGKDLVSIESSAENIAILTALSSFSTESFWSAGTRLYTGPNYFYWDSTGLSVESYTNWAPGQPDDSSDYVRIWHEYGHQWDAAPDTYELLFICEWHPCV</sequence>
<dbReference type="SMART" id="SM00034">
    <property type="entry name" value="CLECT"/>
    <property type="match status" value="1"/>
</dbReference>
<dbReference type="InterPro" id="IPR016186">
    <property type="entry name" value="C-type_lectin-like/link_sf"/>
</dbReference>
<dbReference type="Gene3D" id="3.10.100.10">
    <property type="entry name" value="Mannose-Binding Protein A, subunit A"/>
    <property type="match status" value="1"/>
</dbReference>
<dbReference type="Pfam" id="PF00059">
    <property type="entry name" value="Lectin_C"/>
    <property type="match status" value="1"/>
</dbReference>
<protein>
    <recommendedName>
        <fullName evidence="2">C-type lectin domain-containing protein</fullName>
    </recommendedName>
</protein>
<organism evidence="3 4">
    <name type="scientific">Cloeon dipterum</name>
    <dbReference type="NCBI Taxonomy" id="197152"/>
    <lineage>
        <taxon>Eukaryota</taxon>
        <taxon>Metazoa</taxon>
        <taxon>Ecdysozoa</taxon>
        <taxon>Arthropoda</taxon>
        <taxon>Hexapoda</taxon>
        <taxon>Insecta</taxon>
        <taxon>Pterygota</taxon>
        <taxon>Palaeoptera</taxon>
        <taxon>Ephemeroptera</taxon>
        <taxon>Pisciforma</taxon>
        <taxon>Baetidae</taxon>
        <taxon>Cloeon</taxon>
    </lineage>
</organism>
<dbReference type="InterPro" id="IPR050111">
    <property type="entry name" value="C-type_lectin/snaclec_domain"/>
</dbReference>
<reference evidence="3 4" key="1">
    <citation type="submission" date="2020-04" db="EMBL/GenBank/DDBJ databases">
        <authorList>
            <person name="Alioto T."/>
            <person name="Alioto T."/>
            <person name="Gomez Garrido J."/>
        </authorList>
    </citation>
    <scope>NUCLEOTIDE SEQUENCE [LARGE SCALE GENOMIC DNA]</scope>
</reference>
<dbReference type="SUPFAM" id="SSF56436">
    <property type="entry name" value="C-type lectin-like"/>
    <property type="match status" value="1"/>
</dbReference>
<keyword evidence="4" id="KW-1185">Reference proteome</keyword>
<dbReference type="AlphaFoldDB" id="A0A8S1C6J7"/>
<evidence type="ECO:0000256" key="1">
    <source>
        <dbReference type="SAM" id="SignalP"/>
    </source>
</evidence>
<feature type="domain" description="C-type lectin" evidence="2">
    <location>
        <begin position="38"/>
        <end position="155"/>
    </location>
</feature>
<proteinExistence type="predicted"/>
<accession>A0A8S1C6J7</accession>
<dbReference type="PROSITE" id="PS50041">
    <property type="entry name" value="C_TYPE_LECTIN_2"/>
    <property type="match status" value="1"/>
</dbReference>
<feature type="signal peptide" evidence="1">
    <location>
        <begin position="1"/>
        <end position="22"/>
    </location>
</feature>
<evidence type="ECO:0000313" key="4">
    <source>
        <dbReference type="Proteomes" id="UP000494165"/>
    </source>
</evidence>
<comment type="caution">
    <text evidence="3">The sequence shown here is derived from an EMBL/GenBank/DDBJ whole genome shotgun (WGS) entry which is preliminary data.</text>
</comment>
<dbReference type="OrthoDB" id="7357196at2759"/>
<evidence type="ECO:0000259" key="2">
    <source>
        <dbReference type="PROSITE" id="PS50041"/>
    </source>
</evidence>
<name>A0A8S1C6J7_9INSE</name>
<dbReference type="InterPro" id="IPR016187">
    <property type="entry name" value="CTDL_fold"/>
</dbReference>
<dbReference type="InterPro" id="IPR001304">
    <property type="entry name" value="C-type_lectin-like"/>
</dbReference>
<dbReference type="PANTHER" id="PTHR22803">
    <property type="entry name" value="MANNOSE, PHOSPHOLIPASE, LECTIN RECEPTOR RELATED"/>
    <property type="match status" value="1"/>
</dbReference>
<feature type="chain" id="PRO_5035761058" description="C-type lectin domain-containing protein" evidence="1">
    <location>
        <begin position="23"/>
        <end position="160"/>
    </location>
</feature>